<dbReference type="EMBL" id="JAGGDJ010000071">
    <property type="protein sequence ID" value="MBO7748726.1"/>
    <property type="molecule type" value="Genomic_DNA"/>
</dbReference>
<reference evidence="3 4" key="1">
    <citation type="submission" date="2021-03" db="EMBL/GenBank/DDBJ databases">
        <title>Paenibacillus artemisicola MWE-103 whole genome sequence.</title>
        <authorList>
            <person name="Ham Y.J."/>
        </authorList>
    </citation>
    <scope>NUCLEOTIDE SEQUENCE [LARGE SCALE GENOMIC DNA]</scope>
    <source>
        <strain evidence="3 4">MWE-103</strain>
    </source>
</reference>
<evidence type="ECO:0000313" key="3">
    <source>
        <dbReference type="EMBL" id="MBO7748726.1"/>
    </source>
</evidence>
<dbReference type="SUPFAM" id="SSF109854">
    <property type="entry name" value="DinB/YfiT-like putative metalloenzymes"/>
    <property type="match status" value="1"/>
</dbReference>
<sequence>MQTIRIMFKQLNWANKRILAHLRTQDHNEQALRLFAHILHSEQVWLTRLLGKDSSHIAIWPDADLSDCSRWIDENHGNFLAYLISIEENGNLENVIAYKNQTGRSYTTSVHDILTHVALHGQYHRGQINTILRAAGGEPVNVDFIAYIRELS</sequence>
<dbReference type="RefSeq" id="WP_208851256.1">
    <property type="nucleotide sequence ID" value="NZ_JAGGDJ010000071.1"/>
</dbReference>
<comment type="similarity">
    <text evidence="1">Belongs to the DinB family.</text>
</comment>
<accession>A0ABS3WK80</accession>
<dbReference type="PANTHER" id="PTHR37302:SF3">
    <property type="entry name" value="DAMAGE-INDUCIBLE PROTEIN DINB"/>
    <property type="match status" value="1"/>
</dbReference>
<protein>
    <submittedName>
        <fullName evidence="3">DinB family protein</fullName>
    </submittedName>
</protein>
<organism evidence="3 4">
    <name type="scientific">Paenibacillus artemisiicola</name>
    <dbReference type="NCBI Taxonomy" id="1172618"/>
    <lineage>
        <taxon>Bacteria</taxon>
        <taxon>Bacillati</taxon>
        <taxon>Bacillota</taxon>
        <taxon>Bacilli</taxon>
        <taxon>Bacillales</taxon>
        <taxon>Paenibacillaceae</taxon>
        <taxon>Paenibacillus</taxon>
    </lineage>
</organism>
<dbReference type="InterPro" id="IPR007837">
    <property type="entry name" value="DinB"/>
</dbReference>
<comment type="caution">
    <text evidence="3">The sequence shown here is derived from an EMBL/GenBank/DDBJ whole genome shotgun (WGS) entry which is preliminary data.</text>
</comment>
<evidence type="ECO:0000256" key="2">
    <source>
        <dbReference type="ARBA" id="ARBA00022723"/>
    </source>
</evidence>
<dbReference type="PANTHER" id="PTHR37302">
    <property type="entry name" value="SLR1116 PROTEIN"/>
    <property type="match status" value="1"/>
</dbReference>
<dbReference type="Proteomes" id="UP000670947">
    <property type="component" value="Unassembled WGS sequence"/>
</dbReference>
<keyword evidence="2" id="KW-0479">Metal-binding</keyword>
<dbReference type="Pfam" id="PF05163">
    <property type="entry name" value="DinB"/>
    <property type="match status" value="1"/>
</dbReference>
<evidence type="ECO:0000256" key="1">
    <source>
        <dbReference type="ARBA" id="ARBA00008635"/>
    </source>
</evidence>
<proteinExistence type="inferred from homology"/>
<evidence type="ECO:0000313" key="4">
    <source>
        <dbReference type="Proteomes" id="UP000670947"/>
    </source>
</evidence>
<keyword evidence="4" id="KW-1185">Reference proteome</keyword>
<dbReference type="InterPro" id="IPR034660">
    <property type="entry name" value="DinB/YfiT-like"/>
</dbReference>
<gene>
    <name evidence="3" type="ORF">I8J29_31610</name>
</gene>
<name>A0ABS3WK80_9BACL</name>
<dbReference type="Gene3D" id="1.20.120.450">
    <property type="entry name" value="dinb family like domain"/>
    <property type="match status" value="1"/>
</dbReference>